<feature type="active site" description="Proton donor" evidence="15">
    <location>
        <position position="241"/>
    </location>
</feature>
<evidence type="ECO:0000256" key="7">
    <source>
        <dbReference type="ARBA" id="ARBA00022605"/>
    </source>
</evidence>
<evidence type="ECO:0000256" key="2">
    <source>
        <dbReference type="ARBA" id="ARBA00005056"/>
    </source>
</evidence>
<dbReference type="PIRSF" id="PIRSF036497">
    <property type="entry name" value="HDH_short"/>
    <property type="match status" value="1"/>
</dbReference>
<reference evidence="22" key="1">
    <citation type="journal article" date="2015" name="PLoS Genet.">
        <title>The dynamic genome and transcriptome of the human fungal pathogen Blastomyces and close relative Emmonsia.</title>
        <authorList>
            <person name="Munoz J.F."/>
            <person name="Gauthier G.M."/>
            <person name="Desjardins C.A."/>
            <person name="Gallo J.E."/>
            <person name="Holder J."/>
            <person name="Sullivan T.D."/>
            <person name="Marty A.J."/>
            <person name="Carmen J.C."/>
            <person name="Chen Z."/>
            <person name="Ding L."/>
            <person name="Gujja S."/>
            <person name="Magrini V."/>
            <person name="Misas E."/>
            <person name="Mitreva M."/>
            <person name="Priest M."/>
            <person name="Saif S."/>
            <person name="Whiston E.A."/>
            <person name="Young S."/>
            <person name="Zeng Q."/>
            <person name="Goldman W.E."/>
            <person name="Mardis E.R."/>
            <person name="Taylor J.W."/>
            <person name="McEwen J.G."/>
            <person name="Clay O.K."/>
            <person name="Klein B.S."/>
            <person name="Cuomo C.A."/>
        </authorList>
    </citation>
    <scope>NUCLEOTIDE SEQUENCE [LARGE SCALE GENOMIC DNA]</scope>
    <source>
        <strain evidence="22">SLH14081</strain>
    </source>
</reference>
<dbReference type="InterPro" id="IPR022697">
    <property type="entry name" value="HDH_short"/>
</dbReference>
<accession>A0A179UTS0</accession>
<evidence type="ECO:0000313" key="21">
    <source>
        <dbReference type="EMBL" id="OAT10431.1"/>
    </source>
</evidence>
<gene>
    <name evidence="21" type="ORF">BDBG_06271</name>
</gene>
<dbReference type="Gene3D" id="3.30.360.10">
    <property type="entry name" value="Dihydrodipicolinate Reductase, domain 2"/>
    <property type="match status" value="1"/>
</dbReference>
<feature type="binding site" evidence="16">
    <location>
        <begin position="21"/>
        <end position="26"/>
    </location>
    <ligand>
        <name>NADP(+)</name>
        <dbReference type="ChEBI" id="CHEBI:58349"/>
    </ligand>
</feature>
<evidence type="ECO:0000256" key="4">
    <source>
        <dbReference type="ARBA" id="ARBA00006753"/>
    </source>
</evidence>
<evidence type="ECO:0000259" key="19">
    <source>
        <dbReference type="Pfam" id="PF00742"/>
    </source>
</evidence>
<dbReference type="VEuPathDB" id="FungiDB:BDBG_06271"/>
<feature type="domain" description="Aspartate/homoserine dehydrogenase NAD-binding" evidence="20">
    <location>
        <begin position="21"/>
        <end position="156"/>
    </location>
</feature>
<dbReference type="GeneID" id="8503562"/>
<dbReference type="InterPro" id="IPR011147">
    <property type="entry name" value="Bifunc_Aspkin/hSer_DH"/>
</dbReference>
<dbReference type="SUPFAM" id="SSF51735">
    <property type="entry name" value="NAD(P)-binding Rossmann-fold domains"/>
    <property type="match status" value="1"/>
</dbReference>
<evidence type="ECO:0000256" key="1">
    <source>
        <dbReference type="ARBA" id="ARBA00001920"/>
    </source>
</evidence>
<evidence type="ECO:0000256" key="15">
    <source>
        <dbReference type="PIRSR" id="PIRSR036497-1"/>
    </source>
</evidence>
<keyword evidence="11 14" id="KW-0486">Methionine biosynthesis</keyword>
<comment type="cofactor">
    <cofactor evidence="1">
        <name>a metal cation</name>
        <dbReference type="ChEBI" id="CHEBI:25213"/>
    </cofactor>
</comment>
<dbReference type="InterPro" id="IPR001342">
    <property type="entry name" value="HDH_cat"/>
</dbReference>
<evidence type="ECO:0000256" key="17">
    <source>
        <dbReference type="RuleBase" id="RU000579"/>
    </source>
</evidence>
<keyword evidence="7 14" id="KW-0028">Amino-acid biosynthesis</keyword>
<dbReference type="Proteomes" id="UP000002038">
    <property type="component" value="Unassembled WGS sequence"/>
</dbReference>
<feature type="domain" description="Homoserine dehydrogenase catalytic" evidence="19">
    <location>
        <begin position="165"/>
        <end position="372"/>
    </location>
</feature>
<dbReference type="FunFam" id="3.30.360.10:FF:000006">
    <property type="entry name" value="Bifunctional aspartokinase/homoserine dehydrogenase"/>
    <property type="match status" value="1"/>
</dbReference>
<organism evidence="21 22">
    <name type="scientific">Blastomyces gilchristii (strain SLH14081)</name>
    <name type="common">Blastomyces dermatitidis</name>
    <dbReference type="NCBI Taxonomy" id="559298"/>
    <lineage>
        <taxon>Eukaryota</taxon>
        <taxon>Fungi</taxon>
        <taxon>Dikarya</taxon>
        <taxon>Ascomycota</taxon>
        <taxon>Pezizomycotina</taxon>
        <taxon>Eurotiomycetes</taxon>
        <taxon>Eurotiomycetidae</taxon>
        <taxon>Onygenales</taxon>
        <taxon>Ajellomycetaceae</taxon>
        <taxon>Blastomyces</taxon>
    </lineage>
</organism>
<feature type="binding site" evidence="16">
    <location>
        <position position="106"/>
    </location>
    <ligand>
        <name>NADPH</name>
        <dbReference type="ChEBI" id="CHEBI:57783"/>
    </ligand>
</feature>
<evidence type="ECO:0000259" key="20">
    <source>
        <dbReference type="Pfam" id="PF03447"/>
    </source>
</evidence>
<comment type="pathway">
    <text evidence="2 17">Amino-acid biosynthesis; L-threonine biosynthesis; L-threonine from L-aspartate: step 3/5.</text>
</comment>
<dbReference type="GO" id="GO:0050661">
    <property type="term" value="F:NADP binding"/>
    <property type="evidence" value="ECO:0007669"/>
    <property type="project" value="InterPro"/>
</dbReference>
<dbReference type="Pfam" id="PF00742">
    <property type="entry name" value="Homoserine_dh"/>
    <property type="match status" value="1"/>
</dbReference>
<dbReference type="InterPro" id="IPR005106">
    <property type="entry name" value="Asp/hSer_DH_NAD-bd"/>
</dbReference>
<evidence type="ECO:0000256" key="9">
    <source>
        <dbReference type="ARBA" id="ARBA00022857"/>
    </source>
</evidence>
<dbReference type="RefSeq" id="XP_002623423.2">
    <property type="nucleotide sequence ID" value="XM_002623377.2"/>
</dbReference>
<evidence type="ECO:0000256" key="8">
    <source>
        <dbReference type="ARBA" id="ARBA00022697"/>
    </source>
</evidence>
<evidence type="ECO:0000256" key="3">
    <source>
        <dbReference type="ARBA" id="ARBA00005062"/>
    </source>
</evidence>
<proteinExistence type="inferred from homology"/>
<dbReference type="UniPathway" id="UPA00050">
    <property type="reaction ID" value="UER00063"/>
</dbReference>
<dbReference type="OrthoDB" id="67851at2759"/>
<evidence type="ECO:0000256" key="16">
    <source>
        <dbReference type="PIRSR" id="PIRSR036497-2"/>
    </source>
</evidence>
<dbReference type="EC" id="1.1.1.3" evidence="5 14"/>
<evidence type="ECO:0000256" key="10">
    <source>
        <dbReference type="ARBA" id="ARBA00023002"/>
    </source>
</evidence>
<feature type="binding site" evidence="16">
    <location>
        <position position="130"/>
    </location>
    <ligand>
        <name>NADPH</name>
        <dbReference type="ChEBI" id="CHEBI:57783"/>
    </ligand>
</feature>
<dbReference type="GO" id="GO:0004412">
    <property type="term" value="F:homoserine dehydrogenase activity"/>
    <property type="evidence" value="ECO:0007669"/>
    <property type="project" value="UniProtKB-EC"/>
</dbReference>
<evidence type="ECO:0000313" key="22">
    <source>
        <dbReference type="Proteomes" id="UP000002038"/>
    </source>
</evidence>
<evidence type="ECO:0000256" key="12">
    <source>
        <dbReference type="ARBA" id="ARBA00048841"/>
    </source>
</evidence>
<comment type="catalytic activity">
    <reaction evidence="12">
        <text>L-homoserine + NADP(+) = L-aspartate 4-semialdehyde + NADPH + H(+)</text>
        <dbReference type="Rhea" id="RHEA:15761"/>
        <dbReference type="ChEBI" id="CHEBI:15378"/>
        <dbReference type="ChEBI" id="CHEBI:57476"/>
        <dbReference type="ChEBI" id="CHEBI:57783"/>
        <dbReference type="ChEBI" id="CHEBI:58349"/>
        <dbReference type="ChEBI" id="CHEBI:537519"/>
        <dbReference type="EC" id="1.1.1.3"/>
    </reaction>
    <physiologicalReaction direction="right-to-left" evidence="12">
        <dbReference type="Rhea" id="RHEA:15763"/>
    </physiologicalReaction>
</comment>
<dbReference type="PROSITE" id="PS01042">
    <property type="entry name" value="HOMOSER_DHGENASE"/>
    <property type="match status" value="1"/>
</dbReference>
<dbReference type="GO" id="GO:0009090">
    <property type="term" value="P:homoserine biosynthetic process"/>
    <property type="evidence" value="ECO:0007669"/>
    <property type="project" value="TreeGrafter"/>
</dbReference>
<dbReference type="AlphaFoldDB" id="A0A179UTS0"/>
<evidence type="ECO:0000256" key="6">
    <source>
        <dbReference type="ARBA" id="ARBA00013376"/>
    </source>
</evidence>
<dbReference type="SUPFAM" id="SSF55347">
    <property type="entry name" value="Glyceraldehyde-3-phosphate dehydrogenase-like, C-terminal domain"/>
    <property type="match status" value="1"/>
</dbReference>
<dbReference type="KEGG" id="bgh:BDBG_06271"/>
<evidence type="ECO:0000256" key="13">
    <source>
        <dbReference type="ARBA" id="ARBA00059589"/>
    </source>
</evidence>
<evidence type="ECO:0000256" key="5">
    <source>
        <dbReference type="ARBA" id="ARBA00013213"/>
    </source>
</evidence>
<keyword evidence="22" id="KW-1185">Reference proteome</keyword>
<keyword evidence="10 14" id="KW-0560">Oxidoreductase</keyword>
<comment type="pathway">
    <text evidence="3 17">Amino-acid biosynthesis; L-methionine biosynthesis via de novo pathway; L-homoserine from L-aspartate: step 3/3.</text>
</comment>
<evidence type="ECO:0000256" key="18">
    <source>
        <dbReference type="RuleBase" id="RU004171"/>
    </source>
</evidence>
<dbReference type="Pfam" id="PF03447">
    <property type="entry name" value="NAD_binding_3"/>
    <property type="match status" value="1"/>
</dbReference>
<dbReference type="UniPathway" id="UPA00051">
    <property type="reaction ID" value="UER00465"/>
</dbReference>
<sequence length="379" mass="40419">MNYTPIESIMTSKAIYLGVIGVGGVGSHFLTQLSRLPNAPPLILLARSSVTATSPSTCYSPAIDPDNWQSAFSASSPFTKSGAWEPEQIADYMSQAPGRAVLVDNTSDPTIAEAYPLFLSKGISIVTPNKKAFSSSFDTWKSIFDTAAGTSSLVYHESTVGAGLPVISTLRDLVSTGDRVTRIEGVFSGTLSFLFNNFAPVTAPSGSTVQKWSQVVSQAKELGYTEPDPRDDLNGMDVARKLTILARIAGLEVQSPESFPIESLIPAELEGVSSAEEFMQRLPEFDDRMEAIKEKAEVEGKVVRYVGSVDVAGNAVKVGLEKFDKDSAIAGLKGSDNIISFYTERYGKNPLIIQGAGAGGAVTAMGVSADLIKVLERLR</sequence>
<feature type="binding site" evidence="16">
    <location>
        <position position="226"/>
    </location>
    <ligand>
        <name>L-homoserine</name>
        <dbReference type="ChEBI" id="CHEBI:57476"/>
    </ligand>
</feature>
<dbReference type="InterPro" id="IPR036291">
    <property type="entry name" value="NAD(P)-bd_dom_sf"/>
</dbReference>
<comment type="similarity">
    <text evidence="4 14 18">Belongs to the homoserine dehydrogenase family.</text>
</comment>
<keyword evidence="9 14" id="KW-0521">NADP</keyword>
<evidence type="ECO:0000256" key="14">
    <source>
        <dbReference type="PIRNR" id="PIRNR036497"/>
    </source>
</evidence>
<dbReference type="STRING" id="559298.A0A179UTS0"/>
<dbReference type="PANTHER" id="PTHR43070">
    <property type="match status" value="1"/>
</dbReference>
<protein>
    <recommendedName>
        <fullName evidence="6 14">Homoserine dehydrogenase</fullName>
        <shortName evidence="14">HDH</shortName>
        <ecNumber evidence="5 14">1.1.1.3</ecNumber>
    </recommendedName>
</protein>
<name>A0A179UTS0_BLAGS</name>
<dbReference type="InterPro" id="IPR019811">
    <property type="entry name" value="HDH_CS"/>
</dbReference>
<dbReference type="GO" id="GO:0009088">
    <property type="term" value="P:threonine biosynthetic process"/>
    <property type="evidence" value="ECO:0007669"/>
    <property type="project" value="UniProtKB-UniPathway"/>
</dbReference>
<dbReference type="PANTHER" id="PTHR43070:SF5">
    <property type="entry name" value="HOMOSERINE DEHYDROGENASE"/>
    <property type="match status" value="1"/>
</dbReference>
<keyword evidence="8 14" id="KW-0791">Threonine biosynthesis</keyword>
<dbReference type="Gene3D" id="3.40.50.720">
    <property type="entry name" value="NAD(P)-binding Rossmann-like Domain"/>
    <property type="match status" value="1"/>
</dbReference>
<comment type="function">
    <text evidence="13">Catalyzes the conversion of L-aspartate-beta-semialdehyde (L-Asa) to L-homoserine (L-Hse), the third step in the biosynthesis of amino acids that derive from aspartate (the aspartate family of amino acids), including methioinine and threonine, the latter of which is a precursor to isoleucine; production of homoserine leads to a branch-point in the pathway as it can either be O-phosphorylated for processing to threonine, or O-acylated for processing to methionine.</text>
</comment>
<dbReference type="EMBL" id="GG657460">
    <property type="protein sequence ID" value="OAT10431.1"/>
    <property type="molecule type" value="Genomic_DNA"/>
</dbReference>
<evidence type="ECO:0000256" key="11">
    <source>
        <dbReference type="ARBA" id="ARBA00023167"/>
    </source>
</evidence>
<dbReference type="GO" id="GO:0009086">
    <property type="term" value="P:methionine biosynthetic process"/>
    <property type="evidence" value="ECO:0007669"/>
    <property type="project" value="UniProtKB-KW"/>
</dbReference>